<comment type="cofactor">
    <cofactor evidence="13">
        <name>FMN</name>
        <dbReference type="ChEBI" id="CHEBI:58210"/>
    </cofactor>
    <text evidence="13">Binds 1 FMN per subunit.</text>
</comment>
<evidence type="ECO:0000256" key="7">
    <source>
        <dbReference type="ARBA" id="ARBA00022630"/>
    </source>
</evidence>
<dbReference type="Proteomes" id="UP001242313">
    <property type="component" value="Unassembled WGS sequence"/>
</dbReference>
<feature type="binding site" evidence="13">
    <location>
        <begin position="190"/>
        <end position="191"/>
    </location>
    <ligand>
        <name>substrate</name>
    </ligand>
</feature>
<feature type="binding site" evidence="13">
    <location>
        <position position="43"/>
    </location>
    <ligand>
        <name>substrate</name>
    </ligand>
</feature>
<comment type="similarity">
    <text evidence="4 13">Belongs to the dihydroorotate dehydrogenase family. Type 1 subfamily.</text>
</comment>
<feature type="binding site" evidence="13">
    <location>
        <position position="125"/>
    </location>
    <ligand>
        <name>FMN</name>
        <dbReference type="ChEBI" id="CHEBI:58210"/>
    </ligand>
</feature>
<evidence type="ECO:0000256" key="2">
    <source>
        <dbReference type="ARBA" id="ARBA00004496"/>
    </source>
</evidence>
<comment type="subunit">
    <text evidence="5">Heterotetramer of 2 PyrK and 2 PyrD type B subunits.</text>
</comment>
<dbReference type="InterPro" id="IPR024920">
    <property type="entry name" value="Dihydroorotate_DH_1"/>
</dbReference>
<organism evidence="15 16">
    <name type="scientific">Mesobacillus stamsii</name>
    <dbReference type="NCBI Taxonomy" id="225347"/>
    <lineage>
        <taxon>Bacteria</taxon>
        <taxon>Bacillati</taxon>
        <taxon>Bacillota</taxon>
        <taxon>Bacilli</taxon>
        <taxon>Bacillales</taxon>
        <taxon>Bacillaceae</taxon>
        <taxon>Mesobacillus</taxon>
    </lineage>
</organism>
<evidence type="ECO:0000256" key="8">
    <source>
        <dbReference type="ARBA" id="ARBA00022643"/>
    </source>
</evidence>
<dbReference type="InterPro" id="IPR012135">
    <property type="entry name" value="Dihydroorotate_DH_1_2"/>
</dbReference>
<evidence type="ECO:0000256" key="12">
    <source>
        <dbReference type="ARBA" id="ARBA00048996"/>
    </source>
</evidence>
<evidence type="ECO:0000259" key="14">
    <source>
        <dbReference type="Pfam" id="PF01180"/>
    </source>
</evidence>
<feature type="binding site" evidence="13">
    <location>
        <begin position="241"/>
        <end position="242"/>
    </location>
    <ligand>
        <name>FMN</name>
        <dbReference type="ChEBI" id="CHEBI:58210"/>
    </ligand>
</feature>
<feature type="binding site" evidence="13">
    <location>
        <begin position="263"/>
        <end position="264"/>
    </location>
    <ligand>
        <name>FMN</name>
        <dbReference type="ChEBI" id="CHEBI:58210"/>
    </ligand>
</feature>
<feature type="binding site" evidence="13">
    <location>
        <position position="163"/>
    </location>
    <ligand>
        <name>FMN</name>
        <dbReference type="ChEBI" id="CHEBI:58210"/>
    </ligand>
</feature>
<feature type="binding site" evidence="13">
    <location>
        <position position="125"/>
    </location>
    <ligand>
        <name>substrate</name>
    </ligand>
</feature>
<evidence type="ECO:0000256" key="6">
    <source>
        <dbReference type="ARBA" id="ARBA00022490"/>
    </source>
</evidence>
<dbReference type="Pfam" id="PF01180">
    <property type="entry name" value="DHO_dh"/>
    <property type="match status" value="1"/>
</dbReference>
<comment type="caution">
    <text evidence="13">Lacks conserved residue(s) required for the propagation of feature annotation.</text>
</comment>
<comment type="catalytic activity">
    <reaction evidence="12">
        <text>(S)-dihydroorotate + NAD(+) = orotate + NADH + H(+)</text>
        <dbReference type="Rhea" id="RHEA:13513"/>
        <dbReference type="ChEBI" id="CHEBI:15378"/>
        <dbReference type="ChEBI" id="CHEBI:30839"/>
        <dbReference type="ChEBI" id="CHEBI:30864"/>
        <dbReference type="ChEBI" id="CHEBI:57540"/>
        <dbReference type="ChEBI" id="CHEBI:57945"/>
        <dbReference type="EC" id="1.3.1.14"/>
    </reaction>
</comment>
<dbReference type="Gene3D" id="3.20.20.70">
    <property type="entry name" value="Aldolase class I"/>
    <property type="match status" value="1"/>
</dbReference>
<keyword evidence="11" id="KW-0520">NAD</keyword>
<dbReference type="PROSITE" id="PS00911">
    <property type="entry name" value="DHODEHASE_1"/>
    <property type="match status" value="1"/>
</dbReference>
<comment type="function">
    <text evidence="1">Catalyzes the conversion of dihydroorotate to orotate with NAD(+) as electron acceptor.</text>
</comment>
<evidence type="ECO:0000256" key="5">
    <source>
        <dbReference type="ARBA" id="ARBA00011669"/>
    </source>
</evidence>
<keyword evidence="6 13" id="KW-0963">Cytoplasm</keyword>
<dbReference type="InterPro" id="IPR033888">
    <property type="entry name" value="DHOD_1B"/>
</dbReference>
<proteinExistence type="inferred from homology"/>
<dbReference type="InterPro" id="IPR005720">
    <property type="entry name" value="Dihydroorotate_DH_cat"/>
</dbReference>
<dbReference type="PANTHER" id="PTHR48109">
    <property type="entry name" value="DIHYDROOROTATE DEHYDROGENASE (QUINONE), MITOCHONDRIAL-RELATED"/>
    <property type="match status" value="1"/>
</dbReference>
<dbReference type="EC" id="1.3.-.-" evidence="13"/>
<comment type="pathway">
    <text evidence="3">Pyrimidine metabolism; UMP biosynthesis via de novo pathway; orotate from (S)-dihydroorotate (NAD(+) route): step 1/1.</text>
</comment>
<feature type="binding site" evidence="13">
    <location>
        <begin position="43"/>
        <end position="44"/>
    </location>
    <ligand>
        <name>FMN</name>
        <dbReference type="ChEBI" id="CHEBI:58210"/>
    </ligand>
</feature>
<keyword evidence="8 13" id="KW-0288">FMN</keyword>
<gene>
    <name evidence="13" type="primary">pyrD</name>
    <name evidence="15" type="ORF">J2S25_000494</name>
</gene>
<evidence type="ECO:0000256" key="3">
    <source>
        <dbReference type="ARBA" id="ARBA00004715"/>
    </source>
</evidence>
<evidence type="ECO:0000256" key="1">
    <source>
        <dbReference type="ARBA" id="ARBA00003616"/>
    </source>
</evidence>
<dbReference type="InterPro" id="IPR050074">
    <property type="entry name" value="DHO_dehydrogenase"/>
</dbReference>
<comment type="subcellular location">
    <subcellularLocation>
        <location evidence="2 13">Cytoplasm</location>
    </subcellularLocation>
</comment>
<dbReference type="PANTHER" id="PTHR48109:SF1">
    <property type="entry name" value="DIHYDROOROTATE DEHYDROGENASE (FUMARATE)"/>
    <property type="match status" value="1"/>
</dbReference>
<dbReference type="HAMAP" id="MF_00224">
    <property type="entry name" value="DHO_dh_type1"/>
    <property type="match status" value="1"/>
</dbReference>
<accession>A0ABU0FSJ9</accession>
<feature type="binding site" evidence="13">
    <location>
        <position position="215"/>
    </location>
    <ligand>
        <name>FMN</name>
        <dbReference type="ChEBI" id="CHEBI:58210"/>
    </ligand>
</feature>
<dbReference type="GO" id="GO:0004589">
    <property type="term" value="F:dihydroorotate dehydrogenase (NAD+) activity"/>
    <property type="evidence" value="ECO:0007669"/>
    <property type="project" value="UniProtKB-EC"/>
</dbReference>
<evidence type="ECO:0000313" key="16">
    <source>
        <dbReference type="Proteomes" id="UP001242313"/>
    </source>
</evidence>
<comment type="catalytic activity">
    <reaction evidence="13">
        <text>(S)-dihydroorotate + A = orotate + AH2</text>
        <dbReference type="Rhea" id="RHEA:18073"/>
        <dbReference type="ChEBI" id="CHEBI:13193"/>
        <dbReference type="ChEBI" id="CHEBI:17499"/>
        <dbReference type="ChEBI" id="CHEBI:30839"/>
        <dbReference type="ChEBI" id="CHEBI:30864"/>
    </reaction>
</comment>
<dbReference type="InterPro" id="IPR013785">
    <property type="entry name" value="Aldolase_TIM"/>
</dbReference>
<name>A0ABU0FSJ9_9BACI</name>
<dbReference type="CDD" id="cd04740">
    <property type="entry name" value="DHOD_1B_like"/>
    <property type="match status" value="1"/>
</dbReference>
<dbReference type="RefSeq" id="WP_307191150.1">
    <property type="nucleotide sequence ID" value="NZ_JAUSUN010000002.1"/>
</dbReference>
<protein>
    <recommendedName>
        <fullName evidence="13">Dihydroorotate dehydrogenase</fullName>
        <shortName evidence="13">DHOD</shortName>
        <shortName evidence="13">DHODase</shortName>
        <shortName evidence="13">DHOdehase</shortName>
        <ecNumber evidence="13">1.3.-.-</ecNumber>
    </recommendedName>
</protein>
<dbReference type="EMBL" id="JAUSUN010000002">
    <property type="protein sequence ID" value="MDQ0412314.1"/>
    <property type="molecule type" value="Genomic_DNA"/>
</dbReference>
<comment type="caution">
    <text evidence="15">The sequence shown here is derived from an EMBL/GenBank/DDBJ whole genome shotgun (WGS) entry which is preliminary data.</text>
</comment>
<evidence type="ECO:0000256" key="9">
    <source>
        <dbReference type="ARBA" id="ARBA00022975"/>
    </source>
</evidence>
<dbReference type="NCBIfam" id="TIGR01037">
    <property type="entry name" value="pyrD_sub1_fam"/>
    <property type="match status" value="1"/>
</dbReference>
<dbReference type="PIRSF" id="PIRSF000164">
    <property type="entry name" value="DHO_oxidase"/>
    <property type="match status" value="1"/>
</dbReference>
<feature type="binding site" evidence="13">
    <location>
        <begin position="67"/>
        <end position="71"/>
    </location>
    <ligand>
        <name>substrate</name>
    </ligand>
</feature>
<feature type="domain" description="Dihydroorotate dehydrogenase catalytic" evidence="14">
    <location>
        <begin position="4"/>
        <end position="284"/>
    </location>
</feature>
<dbReference type="NCBIfam" id="NF005574">
    <property type="entry name" value="PRK07259.1"/>
    <property type="match status" value="1"/>
</dbReference>
<feature type="active site" description="Nucleophile" evidence="13">
    <location>
        <position position="128"/>
    </location>
</feature>
<keyword evidence="7 13" id="KW-0285">Flavoprotein</keyword>
<evidence type="ECO:0000256" key="10">
    <source>
        <dbReference type="ARBA" id="ARBA00023002"/>
    </source>
</evidence>
<feature type="binding site" evidence="13">
    <location>
        <position position="21"/>
    </location>
    <ligand>
        <name>FMN</name>
        <dbReference type="ChEBI" id="CHEBI:58210"/>
    </ligand>
</feature>
<reference evidence="15 16" key="1">
    <citation type="submission" date="2023-07" db="EMBL/GenBank/DDBJ databases">
        <title>Genomic Encyclopedia of Type Strains, Phase IV (KMG-IV): sequencing the most valuable type-strain genomes for metagenomic binning, comparative biology and taxonomic classification.</title>
        <authorList>
            <person name="Goeker M."/>
        </authorList>
    </citation>
    <scope>NUCLEOTIDE SEQUENCE [LARGE SCALE GENOMIC DNA]</scope>
    <source>
        <strain evidence="15 16">DSM 19598</strain>
    </source>
</reference>
<keyword evidence="9 13" id="KW-0665">Pyrimidine biosynthesis</keyword>
<dbReference type="InterPro" id="IPR001295">
    <property type="entry name" value="Dihydroorotate_DH_CS"/>
</dbReference>
<evidence type="ECO:0000313" key="15">
    <source>
        <dbReference type="EMBL" id="MDQ0412314.1"/>
    </source>
</evidence>
<evidence type="ECO:0000256" key="4">
    <source>
        <dbReference type="ARBA" id="ARBA00008008"/>
    </source>
</evidence>
<dbReference type="InterPro" id="IPR049622">
    <property type="entry name" value="Dihydroorotate_DH_I"/>
</dbReference>
<sequence length="312" mass="33305">MANLEVSIGSLKLKNPIMPASGTFGEEMAAILDFNQLGALVPKSITKTVRKGNPTPRICETFGGMINSIGIQSKGLDYYQQITVPFYSKFSSPLISSISADSIDEFTEVSEKISQMEEVAALELNISCPNLKKDGMAFGMDANVTRDLVSAVRQVTDKPLIIKLSPNVTNIGVIALAAEDGGADALTVANTFIAMAIDVHTRKPKIGNVIGGISGPSIKPLVVRLIHQVYQVSNLPIIGCGGVMNGEDAIEMMLAGASAVQVGTANFVHPTVMLTILQEIQDYMEQYQITSLKEIIGKIEGSNQHDGMGSFN</sequence>
<evidence type="ECO:0000256" key="11">
    <source>
        <dbReference type="ARBA" id="ARBA00023027"/>
    </source>
</evidence>
<dbReference type="PROSITE" id="PS00912">
    <property type="entry name" value="DHODEHASE_2"/>
    <property type="match status" value="1"/>
</dbReference>
<evidence type="ECO:0000256" key="13">
    <source>
        <dbReference type="HAMAP-Rule" id="MF_00224"/>
    </source>
</evidence>
<keyword evidence="10 13" id="KW-0560">Oxidoreductase</keyword>
<keyword evidence="16" id="KW-1185">Reference proteome</keyword>
<dbReference type="SUPFAM" id="SSF51395">
    <property type="entry name" value="FMN-linked oxidoreductases"/>
    <property type="match status" value="1"/>
</dbReference>